<accession>A0AAD3SRJ8</accession>
<protein>
    <submittedName>
        <fullName evidence="1">Uncharacterized protein</fullName>
    </submittedName>
</protein>
<evidence type="ECO:0000313" key="1">
    <source>
        <dbReference type="EMBL" id="GMH15096.1"/>
    </source>
</evidence>
<name>A0AAD3SRJ8_NEPGR</name>
<sequence length="101" mass="11292">MREKVTLIGGLELTLQYWNIINHGVKVGWGDHSIVLQVSRIKISGINLTRLTCHFYLWRHSKLAPRAVFSPLPSFLCAPSVKSPASDPRAKATIKVPRICS</sequence>
<organism evidence="1 2">
    <name type="scientific">Nepenthes gracilis</name>
    <name type="common">Slender pitcher plant</name>
    <dbReference type="NCBI Taxonomy" id="150966"/>
    <lineage>
        <taxon>Eukaryota</taxon>
        <taxon>Viridiplantae</taxon>
        <taxon>Streptophyta</taxon>
        <taxon>Embryophyta</taxon>
        <taxon>Tracheophyta</taxon>
        <taxon>Spermatophyta</taxon>
        <taxon>Magnoliopsida</taxon>
        <taxon>eudicotyledons</taxon>
        <taxon>Gunneridae</taxon>
        <taxon>Pentapetalae</taxon>
        <taxon>Caryophyllales</taxon>
        <taxon>Nepenthaceae</taxon>
        <taxon>Nepenthes</taxon>
    </lineage>
</organism>
<proteinExistence type="predicted"/>
<reference evidence="1" key="1">
    <citation type="submission" date="2023-05" db="EMBL/GenBank/DDBJ databases">
        <title>Nepenthes gracilis genome sequencing.</title>
        <authorList>
            <person name="Fukushima K."/>
        </authorList>
    </citation>
    <scope>NUCLEOTIDE SEQUENCE</scope>
    <source>
        <strain evidence="1">SING2019-196</strain>
    </source>
</reference>
<dbReference type="Proteomes" id="UP001279734">
    <property type="component" value="Unassembled WGS sequence"/>
</dbReference>
<gene>
    <name evidence="1" type="ORF">Nepgr_016937</name>
</gene>
<dbReference type="AlphaFoldDB" id="A0AAD3SRJ8"/>
<comment type="caution">
    <text evidence="1">The sequence shown here is derived from an EMBL/GenBank/DDBJ whole genome shotgun (WGS) entry which is preliminary data.</text>
</comment>
<evidence type="ECO:0000313" key="2">
    <source>
        <dbReference type="Proteomes" id="UP001279734"/>
    </source>
</evidence>
<keyword evidence="2" id="KW-1185">Reference proteome</keyword>
<dbReference type="EMBL" id="BSYO01000015">
    <property type="protein sequence ID" value="GMH15096.1"/>
    <property type="molecule type" value="Genomic_DNA"/>
</dbReference>